<dbReference type="EMBL" id="JALJOT010000007">
    <property type="protein sequence ID" value="KAK9909271.1"/>
    <property type="molecule type" value="Genomic_DNA"/>
</dbReference>
<name>A0ABR2YQI0_9CHLO</name>
<keyword evidence="7" id="KW-0496">Mitochondrion</keyword>
<dbReference type="Pfam" id="PF04418">
    <property type="entry name" value="DUF543"/>
    <property type="match status" value="1"/>
</dbReference>
<reference evidence="9 10" key="1">
    <citation type="journal article" date="2024" name="Nat. Commun.">
        <title>Phylogenomics reveals the evolutionary origins of lichenization in chlorophyte algae.</title>
        <authorList>
            <person name="Puginier C."/>
            <person name="Libourel C."/>
            <person name="Otte J."/>
            <person name="Skaloud P."/>
            <person name="Haon M."/>
            <person name="Grisel S."/>
            <person name="Petersen M."/>
            <person name="Berrin J.G."/>
            <person name="Delaux P.M."/>
            <person name="Dal Grande F."/>
            <person name="Keller J."/>
        </authorList>
    </citation>
    <scope>NUCLEOTIDE SEQUENCE [LARGE SCALE GENOMIC DNA]</scope>
    <source>
        <strain evidence="9 10">SAG 216-7</strain>
    </source>
</reference>
<organism evidence="9 10">
    <name type="scientific">Coccomyxa subellipsoidea</name>
    <dbReference type="NCBI Taxonomy" id="248742"/>
    <lineage>
        <taxon>Eukaryota</taxon>
        <taxon>Viridiplantae</taxon>
        <taxon>Chlorophyta</taxon>
        <taxon>core chlorophytes</taxon>
        <taxon>Trebouxiophyceae</taxon>
        <taxon>Trebouxiophyceae incertae sedis</taxon>
        <taxon>Coccomyxaceae</taxon>
        <taxon>Coccomyxa</taxon>
    </lineage>
</organism>
<evidence type="ECO:0000256" key="3">
    <source>
        <dbReference type="ARBA" id="ARBA00006792"/>
    </source>
</evidence>
<keyword evidence="6" id="KW-1133">Transmembrane helix</keyword>
<evidence type="ECO:0000256" key="8">
    <source>
        <dbReference type="ARBA" id="ARBA00023136"/>
    </source>
</evidence>
<protein>
    <recommendedName>
        <fullName evidence="11">MICOS complex subunit MIC10</fullName>
    </recommendedName>
</protein>
<keyword evidence="10" id="KW-1185">Reference proteome</keyword>
<dbReference type="InterPro" id="IPR007512">
    <property type="entry name" value="Mic10"/>
</dbReference>
<evidence type="ECO:0000256" key="2">
    <source>
        <dbReference type="ARBA" id="ARBA00004434"/>
    </source>
</evidence>
<comment type="subcellular location">
    <subcellularLocation>
        <location evidence="2">Mitochondrion inner membrane</location>
        <topology evidence="2">Single-pass membrane protein</topology>
    </subcellularLocation>
</comment>
<keyword evidence="4" id="KW-0812">Transmembrane</keyword>
<keyword evidence="5" id="KW-0999">Mitochondrion inner membrane</keyword>
<comment type="similarity">
    <text evidence="3">Belongs to the MICOS complex subunit Mic10 family.</text>
</comment>
<evidence type="ECO:0000256" key="1">
    <source>
        <dbReference type="ARBA" id="ARBA00002689"/>
    </source>
</evidence>
<gene>
    <name evidence="9" type="ORF">WJX75_009880</name>
</gene>
<comment type="function">
    <text evidence="1">Component of the MICOS complex, a large protein complex of the mitochondrial inner membrane that plays crucial roles in the maintenance of crista junctions, inner membrane architecture, and formation of contact sites to the outer membrane.</text>
</comment>
<evidence type="ECO:0000256" key="6">
    <source>
        <dbReference type="ARBA" id="ARBA00022989"/>
    </source>
</evidence>
<sequence length="80" mass="8476">MANSERPPEFYINKKWDKCIDLALRRVVYGTLGGGAVALILFRGGGARAACAGFGAGFGAGAAYTECQRELQDVLGVKNH</sequence>
<evidence type="ECO:0000256" key="4">
    <source>
        <dbReference type="ARBA" id="ARBA00022692"/>
    </source>
</evidence>
<accession>A0ABR2YQI0</accession>
<evidence type="ECO:0008006" key="11">
    <source>
        <dbReference type="Google" id="ProtNLM"/>
    </source>
</evidence>
<dbReference type="PANTHER" id="PTHR21304">
    <property type="entry name" value="MICOS COMPLEX SUBUNIT MIC10"/>
    <property type="match status" value="1"/>
</dbReference>
<proteinExistence type="inferred from homology"/>
<evidence type="ECO:0000313" key="9">
    <source>
        <dbReference type="EMBL" id="KAK9909271.1"/>
    </source>
</evidence>
<evidence type="ECO:0000256" key="7">
    <source>
        <dbReference type="ARBA" id="ARBA00023128"/>
    </source>
</evidence>
<comment type="caution">
    <text evidence="9">The sequence shown here is derived from an EMBL/GenBank/DDBJ whole genome shotgun (WGS) entry which is preliminary data.</text>
</comment>
<dbReference type="Proteomes" id="UP001491310">
    <property type="component" value="Unassembled WGS sequence"/>
</dbReference>
<keyword evidence="8" id="KW-0472">Membrane</keyword>
<evidence type="ECO:0000313" key="10">
    <source>
        <dbReference type="Proteomes" id="UP001491310"/>
    </source>
</evidence>
<dbReference type="PANTHER" id="PTHR21304:SF0">
    <property type="entry name" value="MICOS COMPLEX SUBUNIT MIC10"/>
    <property type="match status" value="1"/>
</dbReference>
<evidence type="ECO:0000256" key="5">
    <source>
        <dbReference type="ARBA" id="ARBA00022792"/>
    </source>
</evidence>